<evidence type="ECO:0008006" key="5">
    <source>
        <dbReference type="Google" id="ProtNLM"/>
    </source>
</evidence>
<dbReference type="Proteomes" id="UP000051859">
    <property type="component" value="Unassembled WGS sequence"/>
</dbReference>
<evidence type="ECO:0000313" key="2">
    <source>
        <dbReference type="EMBL" id="TLQ03899.1"/>
    </source>
</evidence>
<keyword evidence="3" id="KW-1185">Reference proteome</keyword>
<name>A0A0R2KZD4_9LACO</name>
<dbReference type="RefSeq" id="WP_057801967.1">
    <property type="nucleotide sequence ID" value="NZ_JQBX01000004.1"/>
</dbReference>
<dbReference type="STRING" id="331679.IV81_GL001245"/>
<evidence type="ECO:0000313" key="1">
    <source>
        <dbReference type="EMBL" id="KRN94608.1"/>
    </source>
</evidence>
<dbReference type="OrthoDB" id="2247685at2"/>
<dbReference type="EMBL" id="VBTH01000012">
    <property type="protein sequence ID" value="TLQ03899.1"/>
    <property type="molecule type" value="Genomic_DNA"/>
</dbReference>
<dbReference type="AlphaFoldDB" id="A0A0R2KZD4"/>
<comment type="caution">
    <text evidence="1">The sequence shown here is derived from an EMBL/GenBank/DDBJ whole genome shotgun (WGS) entry which is preliminary data.</text>
</comment>
<dbReference type="InterPro" id="IPR035439">
    <property type="entry name" value="UPF0145_dom_sf"/>
</dbReference>
<dbReference type="SUPFAM" id="SSF117782">
    <property type="entry name" value="YbjQ-like"/>
    <property type="match status" value="1"/>
</dbReference>
<dbReference type="Gene3D" id="3.30.110.70">
    <property type="entry name" value="Hypothetical protein apc22750. Chain B"/>
    <property type="match status" value="1"/>
</dbReference>
<reference evidence="1 3" key="1">
    <citation type="journal article" date="2015" name="Genome Announc.">
        <title>Expanding the biotechnology potential of lactobacilli through comparative genomics of 213 strains and associated genera.</title>
        <authorList>
            <person name="Sun Z."/>
            <person name="Harris H.M."/>
            <person name="McCann A."/>
            <person name="Guo C."/>
            <person name="Argimon S."/>
            <person name="Zhang W."/>
            <person name="Yang X."/>
            <person name="Jeffery I.B."/>
            <person name="Cooney J.C."/>
            <person name="Kagawa T.F."/>
            <person name="Liu W."/>
            <person name="Song Y."/>
            <person name="Salvetti E."/>
            <person name="Wrobel A."/>
            <person name="Rasinkangas P."/>
            <person name="Parkhill J."/>
            <person name="Rea M.C."/>
            <person name="O'Sullivan O."/>
            <person name="Ritari J."/>
            <person name="Douillard F.P."/>
            <person name="Paul Ross R."/>
            <person name="Yang R."/>
            <person name="Briner A.E."/>
            <person name="Felis G.E."/>
            <person name="de Vos W.M."/>
            <person name="Barrangou R."/>
            <person name="Klaenhammer T.R."/>
            <person name="Caufield P.W."/>
            <person name="Cui Y."/>
            <person name="Zhang H."/>
            <person name="O'Toole P.W."/>
        </authorList>
    </citation>
    <scope>NUCLEOTIDE SEQUENCE [LARGE SCALE GENOMIC DNA]</scope>
    <source>
        <strain evidence="1 3">DSM 18001</strain>
    </source>
</reference>
<evidence type="ECO:0000313" key="4">
    <source>
        <dbReference type="Proteomes" id="UP000305541"/>
    </source>
</evidence>
<organism evidence="1 3">
    <name type="scientific">Pediococcus stilesii</name>
    <dbReference type="NCBI Taxonomy" id="331679"/>
    <lineage>
        <taxon>Bacteria</taxon>
        <taxon>Bacillati</taxon>
        <taxon>Bacillota</taxon>
        <taxon>Bacilli</taxon>
        <taxon>Lactobacillales</taxon>
        <taxon>Lactobacillaceae</taxon>
        <taxon>Pediococcus</taxon>
    </lineage>
</organism>
<reference evidence="2 4" key="2">
    <citation type="submission" date="2019-05" db="EMBL/GenBank/DDBJ databases">
        <title>The metagenome of a microbial culture collection derived from dairy environment covers the genomic content of the human microbiome.</title>
        <authorList>
            <person name="Roder T."/>
            <person name="Wuthrich D."/>
            <person name="Sattari Z."/>
            <person name="Von Ah U."/>
            <person name="Bar C."/>
            <person name="Ronchi F."/>
            <person name="Macpherson A.J."/>
            <person name="Ganal-Vonarburg S.C."/>
            <person name="Bruggmann R."/>
            <person name="Vergeres G."/>
        </authorList>
    </citation>
    <scope>NUCLEOTIDE SEQUENCE [LARGE SCALE GENOMIC DNA]</scope>
    <source>
        <strain evidence="2 4">FAM 18815</strain>
    </source>
</reference>
<dbReference type="Proteomes" id="UP000305541">
    <property type="component" value="Unassembled WGS sequence"/>
</dbReference>
<protein>
    <recommendedName>
        <fullName evidence="5">Heavy metal-binding domain-containing protein</fullName>
    </recommendedName>
</protein>
<evidence type="ECO:0000313" key="3">
    <source>
        <dbReference type="Proteomes" id="UP000051859"/>
    </source>
</evidence>
<gene>
    <name evidence="2" type="ORF">FEZ51_07165</name>
    <name evidence="1" type="ORF">IV81_GL001245</name>
</gene>
<dbReference type="PATRIC" id="fig|331679.3.peg.1272"/>
<proteinExistence type="predicted"/>
<accession>A0A0R2KZD4</accession>
<dbReference type="EMBL" id="JQBX01000004">
    <property type="protein sequence ID" value="KRN94608.1"/>
    <property type="molecule type" value="Genomic_DNA"/>
</dbReference>
<sequence length="92" mass="10207">MFITTEAINVGYTIKGVVEATSSLMLSSEDIDKYNMFDQLFDDSKNKIQKKAELLNGDGIIGLRYNTEVTEVQGAPKFLIVHAYGTVISIDK</sequence>